<evidence type="ECO:0000256" key="4">
    <source>
        <dbReference type="ARBA" id="ARBA00022741"/>
    </source>
</evidence>
<evidence type="ECO:0000259" key="14">
    <source>
        <dbReference type="Pfam" id="PF02770"/>
    </source>
</evidence>
<name>A0A2A4HLB2_9GAMM</name>
<evidence type="ECO:0000256" key="8">
    <source>
        <dbReference type="ARBA" id="ARBA00034317"/>
    </source>
</evidence>
<dbReference type="OrthoDB" id="571684at2"/>
<evidence type="ECO:0000256" key="6">
    <source>
        <dbReference type="ARBA" id="ARBA00023033"/>
    </source>
</evidence>
<dbReference type="EMBL" id="NWUX01000008">
    <property type="protein sequence ID" value="PCF95560.1"/>
    <property type="molecule type" value="Genomic_DNA"/>
</dbReference>
<dbReference type="Gene3D" id="1.10.540.10">
    <property type="entry name" value="Acyl-CoA dehydrogenase/oxidase, N-terminal domain"/>
    <property type="match status" value="1"/>
</dbReference>
<dbReference type="InterPro" id="IPR036250">
    <property type="entry name" value="AcylCo_DH-like_C"/>
</dbReference>
<dbReference type="PANTHER" id="PTHR43884">
    <property type="entry name" value="ACYL-COA DEHYDROGENASE"/>
    <property type="match status" value="1"/>
</dbReference>
<evidence type="ECO:0000256" key="9">
    <source>
        <dbReference type="ARBA" id="ARBA00034328"/>
    </source>
</evidence>
<feature type="domain" description="Acyl-CoA dehydrogenase/oxidase N-terminal" evidence="15">
    <location>
        <begin position="40"/>
        <end position="134"/>
    </location>
</feature>
<evidence type="ECO:0000313" key="18">
    <source>
        <dbReference type="Proteomes" id="UP000218677"/>
    </source>
</evidence>
<dbReference type="GO" id="GO:0006552">
    <property type="term" value="P:L-leucine catabolic process"/>
    <property type="evidence" value="ECO:0007669"/>
    <property type="project" value="TreeGrafter"/>
</dbReference>
<dbReference type="InterPro" id="IPR013786">
    <property type="entry name" value="AcylCoA_DH/ox_N"/>
</dbReference>
<keyword evidence="4" id="KW-0547">Nucleotide-binding</keyword>
<dbReference type="InterPro" id="IPR037069">
    <property type="entry name" value="AcylCoA_DH/ox_N_sf"/>
</dbReference>
<dbReference type="GO" id="GO:0005737">
    <property type="term" value="C:cytoplasm"/>
    <property type="evidence" value="ECO:0007669"/>
    <property type="project" value="UniProtKB-SubCell"/>
</dbReference>
<feature type="domain" description="Acyl-CoA oxidase/dehydrogenase middle" evidence="14">
    <location>
        <begin position="150"/>
        <end position="226"/>
    </location>
</feature>
<dbReference type="InterPro" id="IPR006091">
    <property type="entry name" value="Acyl-CoA_Oxase/DH_mid-dom"/>
</dbReference>
<organism evidence="17 18">
    <name type="scientific">Vreelandella nigrificans</name>
    <dbReference type="NCBI Taxonomy" id="2042704"/>
    <lineage>
        <taxon>Bacteria</taxon>
        <taxon>Pseudomonadati</taxon>
        <taxon>Pseudomonadota</taxon>
        <taxon>Gammaproteobacteria</taxon>
        <taxon>Oceanospirillales</taxon>
        <taxon>Halomonadaceae</taxon>
        <taxon>Vreelandella</taxon>
    </lineage>
</organism>
<comment type="catalytic activity">
    <reaction evidence="12">
        <text>dibenzothiophene 5-oxide + FMNH2 + O2 = dibenzothiophene 5,5-dioxide + FMN + H2O + H(+)</text>
        <dbReference type="Rhea" id="RHEA:49080"/>
        <dbReference type="ChEBI" id="CHEBI:15377"/>
        <dbReference type="ChEBI" id="CHEBI:15378"/>
        <dbReference type="ChEBI" id="CHEBI:15379"/>
        <dbReference type="ChEBI" id="CHEBI:23683"/>
        <dbReference type="ChEBI" id="CHEBI:57618"/>
        <dbReference type="ChEBI" id="CHEBI:58210"/>
        <dbReference type="ChEBI" id="CHEBI:90356"/>
    </reaction>
</comment>
<evidence type="ECO:0000256" key="10">
    <source>
        <dbReference type="ARBA" id="ARBA00034345"/>
    </source>
</evidence>
<accession>A0A2A4HLB2</accession>
<dbReference type="InterPro" id="IPR046373">
    <property type="entry name" value="Acyl-CoA_Oxase/DH_mid-dom_sf"/>
</dbReference>
<evidence type="ECO:0000256" key="7">
    <source>
        <dbReference type="ARBA" id="ARBA00034307"/>
    </source>
</evidence>
<comment type="subcellular location">
    <subcellularLocation>
        <location evidence="1">Cytoplasm</location>
    </subcellularLocation>
</comment>
<evidence type="ECO:0000256" key="2">
    <source>
        <dbReference type="ARBA" id="ARBA00022630"/>
    </source>
</evidence>
<evidence type="ECO:0000259" key="15">
    <source>
        <dbReference type="Pfam" id="PF02771"/>
    </source>
</evidence>
<comment type="similarity">
    <text evidence="8">Belongs to the DszC flavin monooxygenase family.</text>
</comment>
<gene>
    <name evidence="17" type="ORF">CPA45_10910</name>
</gene>
<comment type="pathway">
    <text evidence="7">Sulfur metabolism; dibenzothiophene degradation.</text>
</comment>
<dbReference type="SUPFAM" id="SSF47203">
    <property type="entry name" value="Acyl-CoA dehydrogenase C-terminal domain-like"/>
    <property type="match status" value="1"/>
</dbReference>
<dbReference type="GO" id="GO:0008470">
    <property type="term" value="F:3-methylbutanoyl-CoA dehydrogenase activity"/>
    <property type="evidence" value="ECO:0007669"/>
    <property type="project" value="TreeGrafter"/>
</dbReference>
<dbReference type="EC" id="1.14.14.21" evidence="9"/>
<dbReference type="GO" id="GO:0004497">
    <property type="term" value="F:monooxygenase activity"/>
    <property type="evidence" value="ECO:0007669"/>
    <property type="project" value="UniProtKB-KW"/>
</dbReference>
<evidence type="ECO:0000313" key="17">
    <source>
        <dbReference type="EMBL" id="PCF95560.1"/>
    </source>
</evidence>
<protein>
    <recommendedName>
        <fullName evidence="10">Dibenzothiophene monooxygenase</fullName>
        <ecNumber evidence="9">1.14.14.21</ecNumber>
    </recommendedName>
</protein>
<dbReference type="Pfam" id="PF08028">
    <property type="entry name" value="Acyl-CoA_dh_2"/>
    <property type="match status" value="1"/>
</dbReference>
<dbReference type="AlphaFoldDB" id="A0A2A4HLB2"/>
<dbReference type="PANTHER" id="PTHR43884:SF12">
    <property type="entry name" value="ISOVALERYL-COA DEHYDROGENASE, MITOCHONDRIAL-RELATED"/>
    <property type="match status" value="1"/>
</dbReference>
<dbReference type="InterPro" id="IPR009100">
    <property type="entry name" value="AcylCoA_DH/oxidase_NM_dom_sf"/>
</dbReference>
<feature type="domain" description="Acyl-CoA dehydrogenase C-terminal" evidence="16">
    <location>
        <begin position="256"/>
        <end position="390"/>
    </location>
</feature>
<reference evidence="18" key="1">
    <citation type="submission" date="2017-09" db="EMBL/GenBank/DDBJ databases">
        <authorList>
            <person name="Cho G.-S."/>
            <person name="Oguntoyinbo F.A."/>
            <person name="Cnockaert M."/>
            <person name="Kabisch J."/>
            <person name="Neve H."/>
            <person name="Bockelmann W."/>
            <person name="Wenning M."/>
            <person name="Franz C.M."/>
            <person name="Vandamme P."/>
        </authorList>
    </citation>
    <scope>NUCLEOTIDE SEQUENCE [LARGE SCALE GENOMIC DNA]</scope>
    <source>
        <strain evidence="18">MBT G8648</strain>
    </source>
</reference>
<dbReference type="Gene3D" id="1.20.140.10">
    <property type="entry name" value="Butyryl-CoA Dehydrogenase, subunit A, domain 3"/>
    <property type="match status" value="1"/>
</dbReference>
<dbReference type="SUPFAM" id="SSF56645">
    <property type="entry name" value="Acyl-CoA dehydrogenase NM domain-like"/>
    <property type="match status" value="1"/>
</dbReference>
<keyword evidence="3" id="KW-0288">FMN</keyword>
<keyword evidence="2" id="KW-0285">Flavoprotein</keyword>
<dbReference type="Pfam" id="PF02770">
    <property type="entry name" value="Acyl-CoA_dh_M"/>
    <property type="match status" value="1"/>
</dbReference>
<dbReference type="RefSeq" id="WP_096651577.1">
    <property type="nucleotide sequence ID" value="NZ_NWUX01000008.1"/>
</dbReference>
<comment type="catalytic activity">
    <reaction evidence="13">
        <text>dibenzothiophene + 2 FMNH2 + 2 O2 = dibenzothiophene 5,5-dioxide + 2 FMN + 2 H2O + 2 H(+)</text>
        <dbReference type="Rhea" id="RHEA:49072"/>
        <dbReference type="ChEBI" id="CHEBI:15377"/>
        <dbReference type="ChEBI" id="CHEBI:15378"/>
        <dbReference type="ChEBI" id="CHEBI:15379"/>
        <dbReference type="ChEBI" id="CHEBI:23681"/>
        <dbReference type="ChEBI" id="CHEBI:57618"/>
        <dbReference type="ChEBI" id="CHEBI:58210"/>
        <dbReference type="ChEBI" id="CHEBI:90356"/>
        <dbReference type="EC" id="1.14.14.21"/>
    </reaction>
</comment>
<dbReference type="FunFam" id="2.40.110.10:FF:000020">
    <property type="entry name" value="Putative acyl-CoA dehydrogenase YdbM"/>
    <property type="match status" value="1"/>
</dbReference>
<dbReference type="PIRSF" id="PIRSF016578">
    <property type="entry name" value="HsaA"/>
    <property type="match status" value="1"/>
</dbReference>
<evidence type="ECO:0000256" key="5">
    <source>
        <dbReference type="ARBA" id="ARBA00023002"/>
    </source>
</evidence>
<dbReference type="GO" id="GO:0050660">
    <property type="term" value="F:flavin adenine dinucleotide binding"/>
    <property type="evidence" value="ECO:0007669"/>
    <property type="project" value="InterPro"/>
</dbReference>
<keyword evidence="18" id="KW-1185">Reference proteome</keyword>
<evidence type="ECO:0000256" key="1">
    <source>
        <dbReference type="ARBA" id="ARBA00004496"/>
    </source>
</evidence>
<evidence type="ECO:0000256" key="3">
    <source>
        <dbReference type="ARBA" id="ARBA00022643"/>
    </source>
</evidence>
<keyword evidence="5" id="KW-0560">Oxidoreductase</keyword>
<dbReference type="Proteomes" id="UP000218677">
    <property type="component" value="Unassembled WGS sequence"/>
</dbReference>
<sequence>MSIANAYPDQSERLRAVDPTRDILSSNDQQHWLAITDQLAARLAESAVERDRLGGHASFERELIRDSGLLTLAVPTEYGGQGQPWSLVYHVVRRLARVDSALAHVFAFHHLQVGSVLLYGNQHQQQRLLTATAQEHLFWGNTLNPLDKRTVATERGNGGFILQGKKGFCSGARGSDYLTVSAWHEPTQSLVIAAVPTHRPGITVHDDWDAIGQRQTDSGTVSFEQVEVLESEVLLPPGFTWSPSAQFRACLAQLVLVNLYVGIAEGAFEEAKRFTLEQGRPWLASEAAQAQDDPYLQRHFGELWVKLRSAQVLADIAGDIAQRHFVKRTAISAENRGEAAIAIAEAKVVAHQAALDASSRLFDIAGARATARPLGLDRFWRNARTHTLHDPVDYKIRDLGRWALLDQYPVPTSYS</sequence>
<dbReference type="InterPro" id="IPR013107">
    <property type="entry name" value="Acyl-CoA_DH_C"/>
</dbReference>
<evidence type="ECO:0000256" key="12">
    <source>
        <dbReference type="ARBA" id="ARBA00048445"/>
    </source>
</evidence>
<dbReference type="Pfam" id="PF02771">
    <property type="entry name" value="Acyl-CoA_dh_N"/>
    <property type="match status" value="1"/>
</dbReference>
<proteinExistence type="inferred from homology"/>
<evidence type="ECO:0000256" key="13">
    <source>
        <dbReference type="ARBA" id="ARBA00049456"/>
    </source>
</evidence>
<comment type="catalytic activity">
    <reaction evidence="11">
        <text>dibenzothiophene + FMNH2 + O2 = dibenzothiophene 5-oxide + FMN + H2O + H(+)</text>
        <dbReference type="Rhea" id="RHEA:49076"/>
        <dbReference type="ChEBI" id="CHEBI:15377"/>
        <dbReference type="ChEBI" id="CHEBI:15378"/>
        <dbReference type="ChEBI" id="CHEBI:15379"/>
        <dbReference type="ChEBI" id="CHEBI:23681"/>
        <dbReference type="ChEBI" id="CHEBI:23683"/>
        <dbReference type="ChEBI" id="CHEBI:57618"/>
        <dbReference type="ChEBI" id="CHEBI:58210"/>
    </reaction>
</comment>
<comment type="caution">
    <text evidence="17">The sequence shown here is derived from an EMBL/GenBank/DDBJ whole genome shotgun (WGS) entry which is preliminary data.</text>
</comment>
<evidence type="ECO:0000256" key="11">
    <source>
        <dbReference type="ARBA" id="ARBA00047859"/>
    </source>
</evidence>
<dbReference type="Gene3D" id="2.40.110.10">
    <property type="entry name" value="Butyryl-CoA Dehydrogenase, subunit A, domain 2"/>
    <property type="match status" value="1"/>
</dbReference>
<evidence type="ECO:0000259" key="16">
    <source>
        <dbReference type="Pfam" id="PF08028"/>
    </source>
</evidence>
<keyword evidence="6 17" id="KW-0503">Monooxygenase</keyword>